<dbReference type="InterPro" id="IPR015943">
    <property type="entry name" value="WD40/YVTN_repeat-like_dom_sf"/>
</dbReference>
<gene>
    <name evidence="3" type="ORF">N0F65_001317</name>
</gene>
<accession>A0AAV2Z2K7</accession>
<evidence type="ECO:0000313" key="3">
    <source>
        <dbReference type="EMBL" id="DAZ99808.1"/>
    </source>
</evidence>
<dbReference type="InterPro" id="IPR024761">
    <property type="entry name" value="TFIIIC_delta_N"/>
</dbReference>
<sequence length="816" mass="89441">MAGSPIVPDCVKWAEDGRVAIVTDSSIMISTFMSRELEMYLQHMPAVSKSFVFLPDSTDGENVPIPIPVFDQTVETAGSGSMAYFLLHDKERHQHNPKETSLSKNDGNAFVAVAWGPRGSGPNSSSALLALTSSSRLSLHFSSSFHMSWHQAEVVSERLFEFLDKHAFQIPTAKAALDADTKTSMSTSRKRPAPSSTISIAEYTRRCAMLSTLSIAWSPFLTAKAQPLTSLIALAGRSVTTIWSYAYPSFHSSTPVADTSYLSPHPTAWINTATYGWITTCTWRKLHPTCYANTDALQLVLGSTTGQVLLATVPTSTTSMQELSVDRVIIAPFHQPVVALSFGSRNTFANSTSNDLVVASGSTLSVWNMNKARPVPKIWRAHDGNITGIDTNYFSDVIFSCGVDGCLKVWKKDSGEQITFDHGNSTLGSSDVQTARYPLFGVCVSPNSAQVACVHIIPPAARPNRKSQADVSYSRVSCALEYIPSPYARDPAMFISTMIDILEQTESASSLVDVLWFCHEDNQAITSLQGSSDLTIPTLLNKLKGVSDSAVDDEEDARQPLYLSLCHELEERHEAKVRAGTVNDVPLLLQASYLLRRSIIPAEIHANTQKEALARIRRALYTYWAEKCLNELLATHSQVKDLVDMSTSERISALTMADYLSVQVPLSQSAELLVTSIYSRLGSDVNIERWSAFLQARKEVAEIVHLEGSEPPVMPVAPTPPPRQACFICQQPVLFNELDVCCAAGHAQERCFLSFQVLSAMDAWKCMGCGALASEIDFSRGVSPFYLLENHAKKMGLTGLPIACRLCGNYCSFFKY</sequence>
<dbReference type="Pfam" id="PF12657">
    <property type="entry name" value="TFIIIC_delta"/>
    <property type="match status" value="1"/>
</dbReference>
<dbReference type="PANTHER" id="PTHR15496:SF2">
    <property type="entry name" value="GENERAL TRANSCRIPTION FACTOR 3C POLYPEPTIDE 4"/>
    <property type="match status" value="1"/>
</dbReference>
<evidence type="ECO:0000259" key="2">
    <source>
        <dbReference type="Pfam" id="PF12657"/>
    </source>
</evidence>
<organism evidence="3 4">
    <name type="scientific">Lagenidium giganteum</name>
    <dbReference type="NCBI Taxonomy" id="4803"/>
    <lineage>
        <taxon>Eukaryota</taxon>
        <taxon>Sar</taxon>
        <taxon>Stramenopiles</taxon>
        <taxon>Oomycota</taxon>
        <taxon>Peronosporomycetes</taxon>
        <taxon>Pythiales</taxon>
        <taxon>Pythiaceae</taxon>
    </lineage>
</organism>
<protein>
    <recommendedName>
        <fullName evidence="2">Transcription factor IIIC 90kDa subunit N-terminal domain-containing protein</fullName>
    </recommendedName>
</protein>
<evidence type="ECO:0000313" key="4">
    <source>
        <dbReference type="Proteomes" id="UP001146120"/>
    </source>
</evidence>
<name>A0AAV2Z2K7_9STRA</name>
<dbReference type="PROSITE" id="PS50082">
    <property type="entry name" value="WD_REPEATS_2"/>
    <property type="match status" value="1"/>
</dbReference>
<dbReference type="GO" id="GO:0006384">
    <property type="term" value="P:transcription initiation at RNA polymerase III promoter"/>
    <property type="evidence" value="ECO:0007669"/>
    <property type="project" value="InterPro"/>
</dbReference>
<evidence type="ECO:0000256" key="1">
    <source>
        <dbReference type="PROSITE-ProRule" id="PRU00221"/>
    </source>
</evidence>
<dbReference type="SUPFAM" id="SSF50978">
    <property type="entry name" value="WD40 repeat-like"/>
    <property type="match status" value="1"/>
</dbReference>
<reference evidence="3" key="2">
    <citation type="journal article" date="2023" name="Microbiol Resour">
        <title>Decontamination and Annotation of the Draft Genome Sequence of the Oomycete Lagenidium giganteum ARSEF 373.</title>
        <authorList>
            <person name="Morgan W.R."/>
            <person name="Tartar A."/>
        </authorList>
    </citation>
    <scope>NUCLEOTIDE SEQUENCE</scope>
    <source>
        <strain evidence="3">ARSEF 373</strain>
    </source>
</reference>
<feature type="repeat" description="WD" evidence="1">
    <location>
        <begin position="379"/>
        <end position="420"/>
    </location>
</feature>
<dbReference type="AlphaFoldDB" id="A0AAV2Z2K7"/>
<dbReference type="InterPro" id="IPR044230">
    <property type="entry name" value="GTF3C4"/>
</dbReference>
<dbReference type="EMBL" id="DAKRPA010000076">
    <property type="protein sequence ID" value="DAZ99808.1"/>
    <property type="molecule type" value="Genomic_DNA"/>
</dbReference>
<keyword evidence="1" id="KW-0853">WD repeat</keyword>
<keyword evidence="4" id="KW-1185">Reference proteome</keyword>
<feature type="domain" description="Transcription factor IIIC 90kDa subunit N-terminal" evidence="2">
    <location>
        <begin position="13"/>
        <end position="459"/>
    </location>
</feature>
<dbReference type="InterPro" id="IPR001680">
    <property type="entry name" value="WD40_rpt"/>
</dbReference>
<dbReference type="PANTHER" id="PTHR15496">
    <property type="entry name" value="GENERAL TRANSCRIPTION FACTOR 3C POLYPEPTIDE 4 FAMILY"/>
    <property type="match status" value="1"/>
</dbReference>
<dbReference type="Gene3D" id="2.130.10.10">
    <property type="entry name" value="YVTN repeat-like/Quinoprotein amine dehydrogenase"/>
    <property type="match status" value="1"/>
</dbReference>
<dbReference type="SMART" id="SM00320">
    <property type="entry name" value="WD40"/>
    <property type="match status" value="1"/>
</dbReference>
<dbReference type="GO" id="GO:0000127">
    <property type="term" value="C:transcription factor TFIIIC complex"/>
    <property type="evidence" value="ECO:0007669"/>
    <property type="project" value="InterPro"/>
</dbReference>
<dbReference type="InterPro" id="IPR036322">
    <property type="entry name" value="WD40_repeat_dom_sf"/>
</dbReference>
<comment type="caution">
    <text evidence="3">The sequence shown here is derived from an EMBL/GenBank/DDBJ whole genome shotgun (WGS) entry which is preliminary data.</text>
</comment>
<dbReference type="GO" id="GO:0004402">
    <property type="term" value="F:histone acetyltransferase activity"/>
    <property type="evidence" value="ECO:0007669"/>
    <property type="project" value="InterPro"/>
</dbReference>
<proteinExistence type="predicted"/>
<reference evidence="3" key="1">
    <citation type="submission" date="2022-11" db="EMBL/GenBank/DDBJ databases">
        <authorList>
            <person name="Morgan W.R."/>
            <person name="Tartar A."/>
        </authorList>
    </citation>
    <scope>NUCLEOTIDE SEQUENCE</scope>
    <source>
        <strain evidence="3">ARSEF 373</strain>
    </source>
</reference>
<dbReference type="Proteomes" id="UP001146120">
    <property type="component" value="Unassembled WGS sequence"/>
</dbReference>